<name>A0ABR0F2U3_ZASCE</name>
<proteinExistence type="predicted"/>
<evidence type="ECO:0008006" key="3">
    <source>
        <dbReference type="Google" id="ProtNLM"/>
    </source>
</evidence>
<reference evidence="1 2" key="1">
    <citation type="journal article" date="2023" name="G3 (Bethesda)">
        <title>A chromosome-level genome assembly of Zasmidium syzygii isolated from banana leaves.</title>
        <authorList>
            <person name="van Westerhoven A.C."/>
            <person name="Mehrabi R."/>
            <person name="Talebi R."/>
            <person name="Steentjes M.B.F."/>
            <person name="Corcolon B."/>
            <person name="Chong P.A."/>
            <person name="Kema G.H.J."/>
            <person name="Seidl M.F."/>
        </authorList>
    </citation>
    <scope>NUCLEOTIDE SEQUENCE [LARGE SCALE GENOMIC DNA]</scope>
    <source>
        <strain evidence="1 2">P124</strain>
    </source>
</reference>
<dbReference type="PANTHER" id="PTHR35040:SF9">
    <property type="entry name" value="4-LIKE CELL SURFACE PROTEIN, PUTATIVE (AFU_ORTHOLOGUE AFUA_4G14080)-RELATED"/>
    <property type="match status" value="1"/>
</dbReference>
<sequence length="274" mass="29507">MVNYAFVLLPLYIYPETPTTWQPLYNAANNHPNVTFQVVVNPNSGPGAGACPNGNDTNYINAIATLNSIPNIKTLGYIHTATSSTCGSSGKDICVCSQPQSALQANISTYQNWPTAGCTANNAKDIHVDGIFYDESPSNSTCLDYMRQITSYAKQTLTRGSTSLFNAGVQLQENGYWDVADYINIFENNEAALRTVNVTQLTGDGNYASQATLIVYGYTSGSDQLLDDVRDILSVKNGDGVTGLSISDLNTYAAFGTNLEQFVADVDVVGQENK</sequence>
<comment type="caution">
    <text evidence="1">The sequence shown here is derived from an EMBL/GenBank/DDBJ whole genome shotgun (WGS) entry which is preliminary data.</text>
</comment>
<evidence type="ECO:0000313" key="2">
    <source>
        <dbReference type="Proteomes" id="UP001305779"/>
    </source>
</evidence>
<dbReference type="InterPro" id="IPR021986">
    <property type="entry name" value="Spherulin4"/>
</dbReference>
<keyword evidence="2" id="KW-1185">Reference proteome</keyword>
<accession>A0ABR0F2U3</accession>
<gene>
    <name evidence="1" type="ORF">PRZ48_001763</name>
</gene>
<evidence type="ECO:0000313" key="1">
    <source>
        <dbReference type="EMBL" id="KAK4508027.1"/>
    </source>
</evidence>
<dbReference type="PANTHER" id="PTHR35040">
    <property type="match status" value="1"/>
</dbReference>
<dbReference type="Proteomes" id="UP001305779">
    <property type="component" value="Unassembled WGS sequence"/>
</dbReference>
<dbReference type="Pfam" id="PF12138">
    <property type="entry name" value="Spherulin4"/>
    <property type="match status" value="1"/>
</dbReference>
<dbReference type="EMBL" id="JAXOVC010000001">
    <property type="protein sequence ID" value="KAK4508027.1"/>
    <property type="molecule type" value="Genomic_DNA"/>
</dbReference>
<organism evidence="1 2">
    <name type="scientific">Zasmidium cellare</name>
    <name type="common">Wine cellar mold</name>
    <name type="synonym">Racodium cellare</name>
    <dbReference type="NCBI Taxonomy" id="395010"/>
    <lineage>
        <taxon>Eukaryota</taxon>
        <taxon>Fungi</taxon>
        <taxon>Dikarya</taxon>
        <taxon>Ascomycota</taxon>
        <taxon>Pezizomycotina</taxon>
        <taxon>Dothideomycetes</taxon>
        <taxon>Dothideomycetidae</taxon>
        <taxon>Mycosphaerellales</taxon>
        <taxon>Mycosphaerellaceae</taxon>
        <taxon>Zasmidium</taxon>
    </lineage>
</organism>
<protein>
    <recommendedName>
        <fullName evidence="3">Spherulin 4</fullName>
    </recommendedName>
</protein>